<feature type="compositionally biased region" description="Basic and acidic residues" evidence="1">
    <location>
        <begin position="621"/>
        <end position="639"/>
    </location>
</feature>
<dbReference type="AlphaFoldDB" id="A0AAE9J338"/>
<gene>
    <name evidence="2" type="ORF">L5515_000813</name>
</gene>
<feature type="region of interest" description="Disordered" evidence="1">
    <location>
        <begin position="504"/>
        <end position="525"/>
    </location>
</feature>
<evidence type="ECO:0000256" key="1">
    <source>
        <dbReference type="SAM" id="MobiDB-lite"/>
    </source>
</evidence>
<keyword evidence="3" id="KW-1185">Reference proteome</keyword>
<feature type="compositionally biased region" description="Basic and acidic residues" evidence="1">
    <location>
        <begin position="507"/>
        <end position="518"/>
    </location>
</feature>
<feature type="region of interest" description="Disordered" evidence="1">
    <location>
        <begin position="718"/>
        <end position="745"/>
    </location>
</feature>
<feature type="compositionally biased region" description="Polar residues" evidence="1">
    <location>
        <begin position="718"/>
        <end position="743"/>
    </location>
</feature>
<protein>
    <submittedName>
        <fullName evidence="2">Uncharacterized protein</fullName>
    </submittedName>
</protein>
<feature type="region of interest" description="Disordered" evidence="1">
    <location>
        <begin position="428"/>
        <end position="489"/>
    </location>
</feature>
<organism evidence="2 3">
    <name type="scientific">Caenorhabditis briggsae</name>
    <dbReference type="NCBI Taxonomy" id="6238"/>
    <lineage>
        <taxon>Eukaryota</taxon>
        <taxon>Metazoa</taxon>
        <taxon>Ecdysozoa</taxon>
        <taxon>Nematoda</taxon>
        <taxon>Chromadorea</taxon>
        <taxon>Rhabditida</taxon>
        <taxon>Rhabditina</taxon>
        <taxon>Rhabditomorpha</taxon>
        <taxon>Rhabditoidea</taxon>
        <taxon>Rhabditidae</taxon>
        <taxon>Peloderinae</taxon>
        <taxon>Caenorhabditis</taxon>
    </lineage>
</organism>
<proteinExistence type="predicted"/>
<sequence length="814" mass="90955">MDSQSQWEKAYHIAERMFNEKRSLKRTELDDQEQIVCSRYSTIFKYDAFADEYSFISQTIQYEAPISSRCRSIAEVDLEELKNNTASFELEAPKYLSISPVCMVPPSSMLILNLDQQMSSDLHEALQQARSELTLNPNESDVRTGGLFVYKHKDGSCYRCMVLSEVNSDQNERKYEVAFLDRIQIIVLKLKYLFVMKDLSLEKFPCSLHVARLVGVTMFRPGYVTENNNEIRNFYSDKIRKKTGVKALIYMKNMDERKLVIDFLSLSGNSLTSSEEIKKIHGHSALSERDPYPLTYQQLINQEMLPLEFPESVPNKENNQNELVIANELGNRDADESDDISLDLSDLKISEPITLNVVANSECAFGRSSIQKFLDQHRAMTNQLPLKKPGDGASKESLPIEVVNVAPQVNVVETAEKYTTDARLNDSVSSLRSGTISQTRSSNVTPQPTFDDLLSEEATPKKSAPNLNGSSDGWDTPKKSPPKMEGSKEFGFQKPLLENSTLVPIAKNDDPSHSHPSTDRTSPVPQTVIEVNSPIMKAPAKIAPVPSLDLQIHTPEKRQSGFSFDPSERENALKASLNVAESEEKDSHRPPFGRSPVESTSTSDQRDEKVETASVDGSMKSSHETIVSRKDERVIHDGESVSQAGDVSKDCSNQLMINKAQEIFNDTGDDGFDSSQQENRNDQKNDTSVFENETGNDSISVDESVHKNNFSSNSICTANFQPNNRNSTTMEGDTNTSGLSNDTGADENINPIIKEMASSFIKDVTDAASQKNRVAFKVEVLAMEAMINKIPGEANKIFWKSKLAEAEKLNEMFN</sequence>
<reference evidence="2 3" key="1">
    <citation type="submission" date="2022-04" db="EMBL/GenBank/DDBJ databases">
        <title>Chromosome-level reference genomes for two strains of Caenorhabditis briggsae: an improved platform for comparative genomics.</title>
        <authorList>
            <person name="Stevens L."/>
            <person name="Andersen E."/>
        </authorList>
    </citation>
    <scope>NUCLEOTIDE SEQUENCE [LARGE SCALE GENOMIC DNA]</scope>
    <source>
        <strain evidence="2">VX34</strain>
        <tissue evidence="2">Whole-organism</tissue>
    </source>
</reference>
<feature type="compositionally biased region" description="Polar residues" evidence="1">
    <location>
        <begin position="428"/>
        <end position="448"/>
    </location>
</feature>
<accession>A0AAE9J338</accession>
<evidence type="ECO:0000313" key="3">
    <source>
        <dbReference type="Proteomes" id="UP000829354"/>
    </source>
</evidence>
<name>A0AAE9J338_CAEBR</name>
<evidence type="ECO:0000313" key="2">
    <source>
        <dbReference type="EMBL" id="UMM11620.1"/>
    </source>
</evidence>
<feature type="region of interest" description="Disordered" evidence="1">
    <location>
        <begin position="665"/>
        <end position="701"/>
    </location>
</feature>
<feature type="compositionally biased region" description="Polar residues" evidence="1">
    <location>
        <begin position="686"/>
        <end position="701"/>
    </location>
</feature>
<dbReference type="EMBL" id="CP092620">
    <property type="protein sequence ID" value="UMM11620.1"/>
    <property type="molecule type" value="Genomic_DNA"/>
</dbReference>
<dbReference type="Proteomes" id="UP000829354">
    <property type="component" value="Chromosome I"/>
</dbReference>
<feature type="region of interest" description="Disordered" evidence="1">
    <location>
        <begin position="557"/>
        <end position="647"/>
    </location>
</feature>